<keyword evidence="4" id="KW-1133">Transmembrane helix</keyword>
<dbReference type="GO" id="GO:0004601">
    <property type="term" value="F:peroxidase activity"/>
    <property type="evidence" value="ECO:0007669"/>
    <property type="project" value="UniProtKB-KW"/>
</dbReference>
<name>A0A383ESS2_9ZZZZ</name>
<evidence type="ECO:0000313" key="5">
    <source>
        <dbReference type="EMBL" id="SVE59483.1"/>
    </source>
</evidence>
<dbReference type="Gene3D" id="3.40.30.10">
    <property type="entry name" value="Glutaredoxin"/>
    <property type="match status" value="1"/>
</dbReference>
<dbReference type="PROSITE" id="PS00460">
    <property type="entry name" value="GLUTATHIONE_PEROXID_1"/>
    <property type="match status" value="1"/>
</dbReference>
<evidence type="ECO:0000256" key="2">
    <source>
        <dbReference type="ARBA" id="ARBA00022559"/>
    </source>
</evidence>
<dbReference type="GO" id="GO:0006979">
    <property type="term" value="P:response to oxidative stress"/>
    <property type="evidence" value="ECO:0007669"/>
    <property type="project" value="InterPro"/>
</dbReference>
<dbReference type="InterPro" id="IPR036249">
    <property type="entry name" value="Thioredoxin-like_sf"/>
</dbReference>
<dbReference type="SUPFAM" id="SSF52833">
    <property type="entry name" value="Thioredoxin-like"/>
    <property type="match status" value="1"/>
</dbReference>
<evidence type="ECO:0000256" key="1">
    <source>
        <dbReference type="ARBA" id="ARBA00006926"/>
    </source>
</evidence>
<feature type="transmembrane region" description="Helical" evidence="4">
    <location>
        <begin position="14"/>
        <end position="33"/>
    </location>
</feature>
<keyword evidence="3" id="KW-0560">Oxidoreductase</keyword>
<feature type="non-terminal residue" evidence="5">
    <location>
        <position position="1"/>
    </location>
</feature>
<comment type="similarity">
    <text evidence="1">Belongs to the glutathione peroxidase family.</text>
</comment>
<gene>
    <name evidence="5" type="ORF">METZ01_LOCUS512337</name>
</gene>
<dbReference type="InterPro" id="IPR000889">
    <property type="entry name" value="Glutathione_peroxidase"/>
</dbReference>
<evidence type="ECO:0000256" key="4">
    <source>
        <dbReference type="SAM" id="Phobius"/>
    </source>
</evidence>
<dbReference type="InterPro" id="IPR029759">
    <property type="entry name" value="GPX_AS"/>
</dbReference>
<keyword evidence="4" id="KW-0812">Transmembrane</keyword>
<dbReference type="AlphaFoldDB" id="A0A383ESS2"/>
<accession>A0A383ESS2</accession>
<keyword evidence="2" id="KW-0575">Peroxidase</keyword>
<dbReference type="EMBL" id="UINC01228251">
    <property type="protein sequence ID" value="SVE59483.1"/>
    <property type="molecule type" value="Genomic_DNA"/>
</dbReference>
<dbReference type="PROSITE" id="PS51355">
    <property type="entry name" value="GLUTATHIONE_PEROXID_3"/>
    <property type="match status" value="1"/>
</dbReference>
<keyword evidence="4" id="KW-0472">Membrane</keyword>
<evidence type="ECO:0008006" key="6">
    <source>
        <dbReference type="Google" id="ProtNLM"/>
    </source>
</evidence>
<dbReference type="FunFam" id="3.40.30.10:FF:000010">
    <property type="entry name" value="Glutathione peroxidase"/>
    <property type="match status" value="1"/>
</dbReference>
<dbReference type="Pfam" id="PF00255">
    <property type="entry name" value="GSHPx"/>
    <property type="match status" value="1"/>
</dbReference>
<sequence>EIQFNLTPIMTKHFTKLILIIAGIGIFTVFNLSSAEKISDNAKSFYALSAEDINGEIISMDAYKGKKMLVVNVASRCGYTPQYEGLQTLYKTYQDSLVVLGFPSNDFMWQEPGSNTEIKTFCQRNYGVTFPMFSKIHVKGRKKHPIYDWLSDGKLNGWNDDSPSWNFNKYLLDEKGNLIEYFGAEIEPLDTLITKHLLLKIPAISTTKN</sequence>
<dbReference type="PRINTS" id="PR01011">
    <property type="entry name" value="GLUTPROXDASE"/>
</dbReference>
<dbReference type="PANTHER" id="PTHR11592:SF134">
    <property type="entry name" value="PHOSPHOLIPID HYDROPEROXIDE GLUTATHIONE PEROXIDASE"/>
    <property type="match status" value="1"/>
</dbReference>
<reference evidence="5" key="1">
    <citation type="submission" date="2018-05" db="EMBL/GenBank/DDBJ databases">
        <authorList>
            <person name="Lanie J.A."/>
            <person name="Ng W.-L."/>
            <person name="Kazmierczak K.M."/>
            <person name="Andrzejewski T.M."/>
            <person name="Davidsen T.M."/>
            <person name="Wayne K.J."/>
            <person name="Tettelin H."/>
            <person name="Glass J.I."/>
            <person name="Rusch D."/>
            <person name="Podicherti R."/>
            <person name="Tsui H.-C.T."/>
            <person name="Winkler M.E."/>
        </authorList>
    </citation>
    <scope>NUCLEOTIDE SEQUENCE</scope>
</reference>
<protein>
    <recommendedName>
        <fullName evidence="6">Glutathione peroxidase</fullName>
    </recommendedName>
</protein>
<evidence type="ECO:0000256" key="3">
    <source>
        <dbReference type="ARBA" id="ARBA00023002"/>
    </source>
</evidence>
<dbReference type="CDD" id="cd00340">
    <property type="entry name" value="GSH_Peroxidase"/>
    <property type="match status" value="1"/>
</dbReference>
<proteinExistence type="inferred from homology"/>
<dbReference type="PANTHER" id="PTHR11592">
    <property type="entry name" value="GLUTATHIONE PEROXIDASE"/>
    <property type="match status" value="1"/>
</dbReference>
<organism evidence="5">
    <name type="scientific">marine metagenome</name>
    <dbReference type="NCBI Taxonomy" id="408172"/>
    <lineage>
        <taxon>unclassified sequences</taxon>
        <taxon>metagenomes</taxon>
        <taxon>ecological metagenomes</taxon>
    </lineage>
</organism>